<dbReference type="Pfam" id="PF13458">
    <property type="entry name" value="Peripla_BP_6"/>
    <property type="match status" value="1"/>
</dbReference>
<dbReference type="STRING" id="162209.IJ22_14540"/>
<accession>A0A0U2VM61</accession>
<protein>
    <submittedName>
        <fullName evidence="4">Periplasmic binding protein</fullName>
    </submittedName>
</protein>
<dbReference type="CDD" id="cd06333">
    <property type="entry name" value="PBP1_ABC_RPA1789-like"/>
    <property type="match status" value="1"/>
</dbReference>
<sequence length="397" mass="42389" precursor="true">MKKMKRRLWTSLMALTLWIATVGCSSASSIPENTAAPATPSEGSAQTIKIGVIVSETGPASSLGKPEAETARLLKKQIEGQLFNGKKVELIISDNETNDTNAVVIAKKMVSQDKVIAIVGGTQTSTSVAISEVAKENKLPLIALAPLSKEVLGEYVFQVTQSNATVLQTIIDYLKSNNITSVAWTNARDAFGQSGLPIFKELAKANHIEIVAVEDFDGAATDMTVQLTKIKPKKPGAVIVWSRPPGAGIIAKNFNQLGFDVPMIQSHAVSNEGFLKQIGAEGEGVLAIGSKMNILDALPDSEQKQLLMKFNDEFQKEYGTSPGPFGGYMYDGIHLVLKAISNGHESPQAIRDYIESGLGKHLGVTGTFEFSADVHDAAAGDGLALLRVAKQGWEPAR</sequence>
<name>A0A0U2VM61_9BACL</name>
<proteinExistence type="inferred from homology"/>
<evidence type="ECO:0000256" key="1">
    <source>
        <dbReference type="ARBA" id="ARBA00010062"/>
    </source>
</evidence>
<comment type="similarity">
    <text evidence="1">Belongs to the leucine-binding protein family.</text>
</comment>
<dbReference type="PANTHER" id="PTHR30483:SF38">
    <property type="entry name" value="BLR7848 PROTEIN"/>
    <property type="match status" value="1"/>
</dbReference>
<evidence type="ECO:0000256" key="2">
    <source>
        <dbReference type="ARBA" id="ARBA00022729"/>
    </source>
</evidence>
<evidence type="ECO:0000313" key="5">
    <source>
        <dbReference type="Proteomes" id="UP000061660"/>
    </source>
</evidence>
<dbReference type="PANTHER" id="PTHR30483">
    <property type="entry name" value="LEUCINE-SPECIFIC-BINDING PROTEIN"/>
    <property type="match status" value="1"/>
</dbReference>
<dbReference type="PROSITE" id="PS51257">
    <property type="entry name" value="PROKAR_LIPOPROTEIN"/>
    <property type="match status" value="1"/>
</dbReference>
<dbReference type="KEGG" id="pnp:IJ22_14540"/>
<reference evidence="4 5" key="2">
    <citation type="journal article" date="2016" name="Genome Announc.">
        <title>Complete Genome Sequences of Two Interactive Moderate Thermophiles, Paenibacillus napthalenovorans 32O-Y and Paenibacillus sp. 32O-W.</title>
        <authorList>
            <person name="Butler R.R.III."/>
            <person name="Wang J."/>
            <person name="Stark B.C."/>
            <person name="Pombert J.F."/>
        </authorList>
    </citation>
    <scope>NUCLEOTIDE SEQUENCE [LARGE SCALE GENOMIC DNA]</scope>
    <source>
        <strain evidence="4 5">32O-Y</strain>
    </source>
</reference>
<reference evidence="5" key="1">
    <citation type="submission" date="2015-12" db="EMBL/GenBank/DDBJ databases">
        <title>Complete genome sequences of two moderately thermophilic Paenibacillus species.</title>
        <authorList>
            <person name="Butler R.III."/>
            <person name="Wang J."/>
            <person name="Stark B.C."/>
            <person name="Pombert J.-F."/>
        </authorList>
    </citation>
    <scope>NUCLEOTIDE SEQUENCE [LARGE SCALE GENOMIC DNA]</scope>
    <source>
        <strain evidence="5">32O-Y</strain>
    </source>
</reference>
<dbReference type="RefSeq" id="WP_062408178.1">
    <property type="nucleotide sequence ID" value="NZ_CP013652.1"/>
</dbReference>
<dbReference type="EMBL" id="CP013652">
    <property type="protein sequence ID" value="ALS21830.1"/>
    <property type="molecule type" value="Genomic_DNA"/>
</dbReference>
<evidence type="ECO:0000259" key="3">
    <source>
        <dbReference type="Pfam" id="PF13458"/>
    </source>
</evidence>
<dbReference type="OrthoDB" id="9783240at2"/>
<dbReference type="Gene3D" id="3.40.50.2300">
    <property type="match status" value="2"/>
</dbReference>
<dbReference type="SUPFAM" id="SSF53822">
    <property type="entry name" value="Periplasmic binding protein-like I"/>
    <property type="match status" value="1"/>
</dbReference>
<dbReference type="AlphaFoldDB" id="A0A0U2VM61"/>
<evidence type="ECO:0000313" key="4">
    <source>
        <dbReference type="EMBL" id="ALS21830.1"/>
    </source>
</evidence>
<dbReference type="Proteomes" id="UP000061660">
    <property type="component" value="Chromosome"/>
</dbReference>
<organism evidence="4 5">
    <name type="scientific">Paenibacillus naphthalenovorans</name>
    <dbReference type="NCBI Taxonomy" id="162209"/>
    <lineage>
        <taxon>Bacteria</taxon>
        <taxon>Bacillati</taxon>
        <taxon>Bacillota</taxon>
        <taxon>Bacilli</taxon>
        <taxon>Bacillales</taxon>
        <taxon>Paenibacillaceae</taxon>
        <taxon>Paenibacillus</taxon>
    </lineage>
</organism>
<keyword evidence="5" id="KW-1185">Reference proteome</keyword>
<gene>
    <name evidence="4" type="ORF">IJ22_14540</name>
</gene>
<dbReference type="InterPro" id="IPR028082">
    <property type="entry name" value="Peripla_BP_I"/>
</dbReference>
<keyword evidence="2" id="KW-0732">Signal</keyword>
<dbReference type="InterPro" id="IPR051010">
    <property type="entry name" value="BCAA_transport"/>
</dbReference>
<feature type="domain" description="Leucine-binding protein" evidence="3">
    <location>
        <begin position="47"/>
        <end position="376"/>
    </location>
</feature>
<dbReference type="InterPro" id="IPR028081">
    <property type="entry name" value="Leu-bd"/>
</dbReference>
<dbReference type="PATRIC" id="fig|162209.4.peg.1542"/>